<feature type="compositionally biased region" description="Acidic residues" evidence="1">
    <location>
        <begin position="149"/>
        <end position="160"/>
    </location>
</feature>
<accession>A0A919MX86</accession>
<comment type="caution">
    <text evidence="2">The sequence shown here is derived from an EMBL/GenBank/DDBJ whole genome shotgun (WGS) entry which is preliminary data.</text>
</comment>
<sequence length="168" mass="18491">MARVLGPYPLCLLCQRINGGLVAVRHRQVHLRAAGREACVDRGLAGLMAVLWEVCETRSCCEGDGDEAYVVPAPKTEEAAVALLARLRLHPRADAGTVYFRPAYYLGDKDEVRRQLARPPSTQWHWRVTAGGYFEQFRPVEAYVPPDLTETDEQLGEVGDDGVGRGAG</sequence>
<proteinExistence type="predicted"/>
<dbReference type="AlphaFoldDB" id="A0A919MX86"/>
<dbReference type="Proteomes" id="UP000636960">
    <property type="component" value="Unassembled WGS sequence"/>
</dbReference>
<dbReference type="EMBL" id="BOMV01000029">
    <property type="protein sequence ID" value="GIE95450.1"/>
    <property type="molecule type" value="Genomic_DNA"/>
</dbReference>
<name>A0A919MX86_9ACTN</name>
<evidence type="ECO:0000313" key="3">
    <source>
        <dbReference type="Proteomes" id="UP000636960"/>
    </source>
</evidence>
<protein>
    <submittedName>
        <fullName evidence="2">Uncharacterized protein</fullName>
    </submittedName>
</protein>
<evidence type="ECO:0000313" key="2">
    <source>
        <dbReference type="EMBL" id="GIE95450.1"/>
    </source>
</evidence>
<organism evidence="2 3">
    <name type="scientific">Paractinoplanes rishiriensis</name>
    <dbReference type="NCBI Taxonomy" id="1050105"/>
    <lineage>
        <taxon>Bacteria</taxon>
        <taxon>Bacillati</taxon>
        <taxon>Actinomycetota</taxon>
        <taxon>Actinomycetes</taxon>
        <taxon>Micromonosporales</taxon>
        <taxon>Micromonosporaceae</taxon>
        <taxon>Paractinoplanes</taxon>
    </lineage>
</organism>
<gene>
    <name evidence="2" type="ORF">Ari01nite_29150</name>
</gene>
<evidence type="ECO:0000256" key="1">
    <source>
        <dbReference type="SAM" id="MobiDB-lite"/>
    </source>
</evidence>
<dbReference type="RefSeq" id="WP_203781748.1">
    <property type="nucleotide sequence ID" value="NZ_BOMV01000029.1"/>
</dbReference>
<keyword evidence="3" id="KW-1185">Reference proteome</keyword>
<feature type="region of interest" description="Disordered" evidence="1">
    <location>
        <begin position="148"/>
        <end position="168"/>
    </location>
</feature>
<reference evidence="2" key="1">
    <citation type="submission" date="2021-01" db="EMBL/GenBank/DDBJ databases">
        <title>Whole genome shotgun sequence of Actinoplanes rishiriensis NBRC 108556.</title>
        <authorList>
            <person name="Komaki H."/>
            <person name="Tamura T."/>
        </authorList>
    </citation>
    <scope>NUCLEOTIDE SEQUENCE</scope>
    <source>
        <strain evidence="2">NBRC 108556</strain>
    </source>
</reference>